<comment type="caution">
    <text evidence="3">The sequence shown here is derived from an EMBL/GenBank/DDBJ whole genome shotgun (WGS) entry which is preliminary data.</text>
</comment>
<sequence>MTCELYYWPSIPGRGEFVRLVLEECGVSYIDVARLPEAEGGGTAAIERLLAEDFGQTPAFAVPVLRAGPLTISQTPNICLYLGTHHGLAPEGDAIWHANQLQITLEDMLSEVHDTHHPIAVGRYYEDQQDAARQRTRNFIEERLPKFLDYFESALNATPGDCLLGDRLTYPDLGLFQMIRGIRYAFPRAWSAYRPRYARLERHAHQVATRERIAAYLKSERCIPFNEDGIFRHYPELDREPGPT</sequence>
<protein>
    <submittedName>
        <fullName evidence="3">Glutathione S-transferase</fullName>
    </submittedName>
</protein>
<dbReference type="EMBL" id="VOSL01000014">
    <property type="protein sequence ID" value="TXD42698.1"/>
    <property type="molecule type" value="Genomic_DNA"/>
</dbReference>
<dbReference type="PANTHER" id="PTHR11571">
    <property type="entry name" value="GLUTATHIONE S-TRANSFERASE"/>
    <property type="match status" value="1"/>
</dbReference>
<feature type="domain" description="GST N-terminal" evidence="1">
    <location>
        <begin position="2"/>
        <end position="90"/>
    </location>
</feature>
<dbReference type="Gene3D" id="3.40.30.10">
    <property type="entry name" value="Glutaredoxin"/>
    <property type="match status" value="1"/>
</dbReference>
<dbReference type="Proteomes" id="UP000321046">
    <property type="component" value="Unassembled WGS sequence"/>
</dbReference>
<dbReference type="InterPro" id="IPR004045">
    <property type="entry name" value="Glutathione_S-Trfase_N"/>
</dbReference>
<dbReference type="SUPFAM" id="SSF47616">
    <property type="entry name" value="GST C-terminal domain-like"/>
    <property type="match status" value="1"/>
</dbReference>
<name>A0A5C6XIE8_9DELT</name>
<dbReference type="AlphaFoldDB" id="A0A5C6XIE8"/>
<keyword evidence="3" id="KW-0808">Transferase</keyword>
<dbReference type="PANTHER" id="PTHR11571:SF263">
    <property type="entry name" value="GLUTATHIONE S-TRANSFERASE"/>
    <property type="match status" value="1"/>
</dbReference>
<dbReference type="PROSITE" id="PS50404">
    <property type="entry name" value="GST_NTER"/>
    <property type="match status" value="1"/>
</dbReference>
<dbReference type="Gene3D" id="1.20.1050.10">
    <property type="match status" value="1"/>
</dbReference>
<dbReference type="InterPro" id="IPR036282">
    <property type="entry name" value="Glutathione-S-Trfase_C_sf"/>
</dbReference>
<dbReference type="PROSITE" id="PS50405">
    <property type="entry name" value="GST_CTER"/>
    <property type="match status" value="1"/>
</dbReference>
<dbReference type="GO" id="GO:0006749">
    <property type="term" value="P:glutathione metabolic process"/>
    <property type="evidence" value="ECO:0007669"/>
    <property type="project" value="TreeGrafter"/>
</dbReference>
<dbReference type="InterPro" id="IPR010987">
    <property type="entry name" value="Glutathione-S-Trfase_C-like"/>
</dbReference>
<dbReference type="CDD" id="cd03192">
    <property type="entry name" value="GST_C_Sigma_like"/>
    <property type="match status" value="1"/>
</dbReference>
<feature type="domain" description="GST C-terminal" evidence="2">
    <location>
        <begin position="98"/>
        <end position="225"/>
    </location>
</feature>
<gene>
    <name evidence="3" type="ORF">FRC96_03260</name>
</gene>
<reference evidence="3 4" key="1">
    <citation type="submission" date="2019-08" db="EMBL/GenBank/DDBJ databases">
        <title>Bradymonadales sp. TMQ2.</title>
        <authorList>
            <person name="Liang Q."/>
        </authorList>
    </citation>
    <scope>NUCLEOTIDE SEQUENCE [LARGE SCALE GENOMIC DNA]</scope>
    <source>
        <strain evidence="3 4">TMQ2</strain>
    </source>
</reference>
<evidence type="ECO:0000313" key="3">
    <source>
        <dbReference type="EMBL" id="TXD42698.1"/>
    </source>
</evidence>
<evidence type="ECO:0000259" key="2">
    <source>
        <dbReference type="PROSITE" id="PS50405"/>
    </source>
</evidence>
<dbReference type="OrthoDB" id="7203409at2"/>
<dbReference type="RefSeq" id="WP_146972657.1">
    <property type="nucleotide sequence ID" value="NZ_VOSL01000014.1"/>
</dbReference>
<dbReference type="InterPro" id="IPR050213">
    <property type="entry name" value="GST_superfamily"/>
</dbReference>
<organism evidence="3 4">
    <name type="scientific">Lujinxingia vulgaris</name>
    <dbReference type="NCBI Taxonomy" id="2600176"/>
    <lineage>
        <taxon>Bacteria</taxon>
        <taxon>Deltaproteobacteria</taxon>
        <taxon>Bradymonadales</taxon>
        <taxon>Lujinxingiaceae</taxon>
        <taxon>Lujinxingia</taxon>
    </lineage>
</organism>
<proteinExistence type="predicted"/>
<dbReference type="InterPro" id="IPR036249">
    <property type="entry name" value="Thioredoxin-like_sf"/>
</dbReference>
<evidence type="ECO:0000313" key="4">
    <source>
        <dbReference type="Proteomes" id="UP000321046"/>
    </source>
</evidence>
<accession>A0A5C6XIE8</accession>
<evidence type="ECO:0000259" key="1">
    <source>
        <dbReference type="PROSITE" id="PS50404"/>
    </source>
</evidence>
<dbReference type="InterPro" id="IPR004046">
    <property type="entry name" value="GST_C"/>
</dbReference>
<dbReference type="GO" id="GO:0004364">
    <property type="term" value="F:glutathione transferase activity"/>
    <property type="evidence" value="ECO:0007669"/>
    <property type="project" value="TreeGrafter"/>
</dbReference>
<dbReference type="SUPFAM" id="SSF52833">
    <property type="entry name" value="Thioredoxin-like"/>
    <property type="match status" value="1"/>
</dbReference>
<dbReference type="Pfam" id="PF14497">
    <property type="entry name" value="GST_C_3"/>
    <property type="match status" value="1"/>
</dbReference>